<evidence type="ECO:0000256" key="1">
    <source>
        <dbReference type="HAMAP-Rule" id="MF_00652"/>
    </source>
</evidence>
<comment type="similarity">
    <text evidence="1">Belongs to the UPF0246 family.</text>
</comment>
<organism evidence="2 3">
    <name type="scientific">Romboutsia faecis</name>
    <dbReference type="NCBI Taxonomy" id="2764597"/>
    <lineage>
        <taxon>Bacteria</taxon>
        <taxon>Bacillati</taxon>
        <taxon>Bacillota</taxon>
        <taxon>Clostridia</taxon>
        <taxon>Peptostreptococcales</taxon>
        <taxon>Peptostreptococcaceae</taxon>
        <taxon>Romboutsia</taxon>
    </lineage>
</organism>
<evidence type="ECO:0000313" key="2">
    <source>
        <dbReference type="EMBL" id="MBC5996468.1"/>
    </source>
</evidence>
<dbReference type="NCBIfam" id="NF002542">
    <property type="entry name" value="PRK02101.1-3"/>
    <property type="match status" value="1"/>
</dbReference>
<sequence length="256" mass="29676">MITIISPTTTMNFDKNININIYSKPYFSDESNYLMSLLKSLNISEVKNLMNLSDDLATLNLSRYKNYGSSTNPKYQSILAFDGEVFSCMNTSNFTDDDFNFTNNHLRILSGLYGVLSPLDLIEPYRLEMKAKLTNNEGSNLYKFWKPKITNFLIKELSKHDNKILLNLASSEYVKAIDLKILGESCKFVNVEFKEYNDKTDKFRVIGMYSKQARGHMARFIIKNKIDNLEDLKSFNLNGYKYNEDLSTDTDFIFTR</sequence>
<dbReference type="InterPro" id="IPR005583">
    <property type="entry name" value="YaaA"/>
</dbReference>
<dbReference type="Proteomes" id="UP000609849">
    <property type="component" value="Unassembled WGS sequence"/>
</dbReference>
<dbReference type="PANTHER" id="PTHR30283">
    <property type="entry name" value="PEROXIDE STRESS RESPONSE PROTEIN YAAA"/>
    <property type="match status" value="1"/>
</dbReference>
<keyword evidence="3" id="KW-1185">Reference proteome</keyword>
<proteinExistence type="inferred from homology"/>
<dbReference type="EMBL" id="JACRWE010000003">
    <property type="protein sequence ID" value="MBC5996468.1"/>
    <property type="molecule type" value="Genomic_DNA"/>
</dbReference>
<dbReference type="HAMAP" id="MF_00652">
    <property type="entry name" value="UPF0246"/>
    <property type="match status" value="1"/>
</dbReference>
<dbReference type="RefSeq" id="WP_153925924.1">
    <property type="nucleotide sequence ID" value="NZ_JACRWE010000003.1"/>
</dbReference>
<dbReference type="PANTHER" id="PTHR30283:SF4">
    <property type="entry name" value="PEROXIDE STRESS RESISTANCE PROTEIN YAAA"/>
    <property type="match status" value="1"/>
</dbReference>
<gene>
    <name evidence="2" type="primary">yaaA</name>
    <name evidence="2" type="ORF">H8923_06810</name>
</gene>
<accession>A0ABR7JNJ4</accession>
<evidence type="ECO:0000313" key="3">
    <source>
        <dbReference type="Proteomes" id="UP000609849"/>
    </source>
</evidence>
<comment type="caution">
    <text evidence="2">The sequence shown here is derived from an EMBL/GenBank/DDBJ whole genome shotgun (WGS) entry which is preliminary data.</text>
</comment>
<dbReference type="Pfam" id="PF03883">
    <property type="entry name" value="H2O2_YaaD"/>
    <property type="match status" value="1"/>
</dbReference>
<name>A0ABR7JNJ4_9FIRM</name>
<reference evidence="2 3" key="1">
    <citation type="submission" date="2020-08" db="EMBL/GenBank/DDBJ databases">
        <authorList>
            <person name="Liu C."/>
            <person name="Sun Q."/>
        </authorList>
    </citation>
    <scope>NUCLEOTIDE SEQUENCE [LARGE SCALE GENOMIC DNA]</scope>
    <source>
        <strain evidence="2 3">NSJ-18</strain>
    </source>
</reference>
<protein>
    <recommendedName>
        <fullName evidence="1">UPF0246 protein H8923_06810</fullName>
    </recommendedName>
</protein>